<keyword evidence="8" id="KW-0482">Metalloprotease</keyword>
<dbReference type="GO" id="GO:0005886">
    <property type="term" value="C:plasma membrane"/>
    <property type="evidence" value="ECO:0007669"/>
    <property type="project" value="TreeGrafter"/>
</dbReference>
<evidence type="ECO:0000256" key="7">
    <source>
        <dbReference type="ARBA" id="ARBA00022833"/>
    </source>
</evidence>
<accession>A0AAV7T7A0</accession>
<dbReference type="GO" id="GO:0008237">
    <property type="term" value="F:metallopeptidase activity"/>
    <property type="evidence" value="ECO:0007669"/>
    <property type="project" value="UniProtKB-KW"/>
</dbReference>
<dbReference type="PANTHER" id="PTHR10579:SF172">
    <property type="entry name" value="CALCIUM-ACTIVATED CHLORIDE CHANNEL REGULATOR 4 PRECURSOR-RELATED"/>
    <property type="match status" value="1"/>
</dbReference>
<feature type="chain" id="PRO_5043911067" description="VWFA domain-containing protein" evidence="11">
    <location>
        <begin position="22"/>
        <end position="907"/>
    </location>
</feature>
<dbReference type="Gene3D" id="3.40.50.410">
    <property type="entry name" value="von Willebrand factor, type A domain"/>
    <property type="match status" value="1"/>
</dbReference>
<evidence type="ECO:0000256" key="6">
    <source>
        <dbReference type="ARBA" id="ARBA00022801"/>
    </source>
</evidence>
<evidence type="ECO:0000259" key="12">
    <source>
        <dbReference type="PROSITE" id="PS50234"/>
    </source>
</evidence>
<dbReference type="InterPro" id="IPR036465">
    <property type="entry name" value="vWFA_dom_sf"/>
</dbReference>
<evidence type="ECO:0000256" key="3">
    <source>
        <dbReference type="ARBA" id="ARBA00022670"/>
    </source>
</evidence>
<keyword evidence="2" id="KW-0813">Transport</keyword>
<dbReference type="SUPFAM" id="SSF53300">
    <property type="entry name" value="vWA-like"/>
    <property type="match status" value="1"/>
</dbReference>
<dbReference type="Proteomes" id="UP001066276">
    <property type="component" value="Chromosome 4_1"/>
</dbReference>
<dbReference type="PROSITE" id="PS50234">
    <property type="entry name" value="VWFA"/>
    <property type="match status" value="1"/>
</dbReference>
<evidence type="ECO:0000256" key="10">
    <source>
        <dbReference type="ARBA" id="ARBA00023214"/>
    </source>
</evidence>
<dbReference type="InterPro" id="IPR002035">
    <property type="entry name" value="VWF_A"/>
</dbReference>
<name>A0AAV7T7A0_PLEWA</name>
<dbReference type="AlphaFoldDB" id="A0AAV7T7A0"/>
<protein>
    <recommendedName>
        <fullName evidence="12">VWFA domain-containing protein</fullName>
    </recommendedName>
</protein>
<keyword evidence="6" id="KW-0378">Hydrolase</keyword>
<keyword evidence="14" id="KW-1185">Reference proteome</keyword>
<dbReference type="EMBL" id="JANPWB010000007">
    <property type="protein sequence ID" value="KAJ1171803.1"/>
    <property type="molecule type" value="Genomic_DNA"/>
</dbReference>
<proteinExistence type="inferred from homology"/>
<dbReference type="Pfam" id="PF13519">
    <property type="entry name" value="VWA_2"/>
    <property type="match status" value="1"/>
</dbReference>
<dbReference type="PANTHER" id="PTHR10579">
    <property type="entry name" value="CALCIUM-ACTIVATED CHLORIDE CHANNEL REGULATOR"/>
    <property type="match status" value="1"/>
</dbReference>
<keyword evidence="7" id="KW-0862">Zinc</keyword>
<evidence type="ECO:0000313" key="13">
    <source>
        <dbReference type="EMBL" id="KAJ1171803.1"/>
    </source>
</evidence>
<comment type="caution">
    <text evidence="13">The sequence shown here is derived from an EMBL/GenBank/DDBJ whole genome shotgun (WGS) entry which is preliminary data.</text>
</comment>
<dbReference type="InterPro" id="IPR051266">
    <property type="entry name" value="CLCR"/>
</dbReference>
<dbReference type="Pfam" id="PF08434">
    <property type="entry name" value="CLCA"/>
    <property type="match status" value="1"/>
</dbReference>
<dbReference type="NCBIfam" id="TIGR00868">
    <property type="entry name" value="hCaCC"/>
    <property type="match status" value="1"/>
</dbReference>
<gene>
    <name evidence="13" type="ORF">NDU88_003661</name>
</gene>
<dbReference type="InterPro" id="IPR004727">
    <property type="entry name" value="CLCA_chordata"/>
</dbReference>
<feature type="signal peptide" evidence="11">
    <location>
        <begin position="1"/>
        <end position="21"/>
    </location>
</feature>
<sequence>MRFIRAALLVLLQLLPSALLASTVQLKGNGYENVVIAINPGVPENEDIITKIKGMVTDASFYMFNATQRRFYFKEVKILIPKTWKPNGYQKRKYESYEKASVIVADFYVKYGDDPYTLQYGGCGQQGKYIHLTPNFLLNDDLIDVYGLRGRLFVHEWAHLRWGVFDEYNLEKPFYISGDNKLKATRCSSDVQGLIVCDGEPCTDSNCIKDFKTGEAKDGCVFLPEKNQNAKTSIMYMQGLPSVVDFCDEKTHNTEVPHMQNKMCNYQSTWEVIKQSADFKGTSPISGTSLPDPPLFSLLQIKNRVVCLVLDISGSMNLENRINRMRQAAELFLLQIIEIDSHIGIVVFSSGAIMKAPLTVIKNAESRQQLIAQLPSTADGGTNICSGIRTGFEVIRKLDGNTHGSEIVLLTDGEDTGISACFGEVASSGATIHTIALGPNAAKDLEKLADMTEGFKFSATDKLDSNGLIDAFSGISDGSGIISQQSIQLESIADAVEPGQLLRGTVALDSTVGNDTFFVISWQPDGTLPLIQVIDPSNKIYTIKDFAQDSVLHTARLQIPGIATSGEWTYIFNNTLAATQVYSMVVTSRAANSNVPPITVNAHMSQDTVNFPNPMVVYADVSQGFTPVLGANVTAIIELTHGKPVTLDLVDDGSGADIAKNDGIYSKFFYSYNGDGRYNLKVRVHGKNTDDPLSTRKAGSPALYIPGFVVNGTIQMNPPRPVFTDNSTQASVGIFTRTASGGSFIVSNVPPGPLPDKFPPCRIVDLDARPHNRTIYLTWTAPGDNLDEGQATSYVIKMSESPLELRDNFENASALNTSTVTPRPAGSHEVFLYVPELESPENNTIIYFAMQAIDNSSLVSDISNIAQAIIVIPRDAVDKNGGKDVFASALWIVIGSAVALFCSINLL</sequence>
<evidence type="ECO:0000256" key="11">
    <source>
        <dbReference type="SAM" id="SignalP"/>
    </source>
</evidence>
<dbReference type="FunFam" id="3.40.50.410:FF:000034">
    <property type="entry name" value="calcium-activated chloride channel regulator 1"/>
    <property type="match status" value="1"/>
</dbReference>
<dbReference type="GO" id="GO:0005229">
    <property type="term" value="F:intracellularly calcium-gated chloride channel activity"/>
    <property type="evidence" value="ECO:0007669"/>
    <property type="project" value="InterPro"/>
</dbReference>
<evidence type="ECO:0000256" key="8">
    <source>
        <dbReference type="ARBA" id="ARBA00023049"/>
    </source>
</evidence>
<organism evidence="13 14">
    <name type="scientific">Pleurodeles waltl</name>
    <name type="common">Iberian ribbed newt</name>
    <dbReference type="NCBI Taxonomy" id="8319"/>
    <lineage>
        <taxon>Eukaryota</taxon>
        <taxon>Metazoa</taxon>
        <taxon>Chordata</taxon>
        <taxon>Craniata</taxon>
        <taxon>Vertebrata</taxon>
        <taxon>Euteleostomi</taxon>
        <taxon>Amphibia</taxon>
        <taxon>Batrachia</taxon>
        <taxon>Caudata</taxon>
        <taxon>Salamandroidea</taxon>
        <taxon>Salamandridae</taxon>
        <taxon>Pleurodelinae</taxon>
        <taxon>Pleurodeles</taxon>
    </lineage>
</organism>
<evidence type="ECO:0000256" key="5">
    <source>
        <dbReference type="ARBA" id="ARBA00022729"/>
    </source>
</evidence>
<dbReference type="InterPro" id="IPR013642">
    <property type="entry name" value="CLCA_N"/>
</dbReference>
<evidence type="ECO:0000256" key="2">
    <source>
        <dbReference type="ARBA" id="ARBA00022448"/>
    </source>
</evidence>
<dbReference type="GO" id="GO:0006508">
    <property type="term" value="P:proteolysis"/>
    <property type="evidence" value="ECO:0007669"/>
    <property type="project" value="UniProtKB-KW"/>
</dbReference>
<reference evidence="13" key="1">
    <citation type="journal article" date="2022" name="bioRxiv">
        <title>Sequencing and chromosome-scale assembly of the giantPleurodeles waltlgenome.</title>
        <authorList>
            <person name="Brown T."/>
            <person name="Elewa A."/>
            <person name="Iarovenko S."/>
            <person name="Subramanian E."/>
            <person name="Araus A.J."/>
            <person name="Petzold A."/>
            <person name="Susuki M."/>
            <person name="Suzuki K.-i.T."/>
            <person name="Hayashi T."/>
            <person name="Toyoda A."/>
            <person name="Oliveira C."/>
            <person name="Osipova E."/>
            <person name="Leigh N.D."/>
            <person name="Simon A."/>
            <person name="Yun M.H."/>
        </authorList>
    </citation>
    <scope>NUCLEOTIDE SEQUENCE</scope>
    <source>
        <strain evidence="13">20211129_DDA</strain>
        <tissue evidence="13">Liver</tissue>
    </source>
</reference>
<keyword evidence="9" id="KW-0325">Glycoprotein</keyword>
<keyword evidence="5 11" id="KW-0732">Signal</keyword>
<evidence type="ECO:0000313" key="14">
    <source>
        <dbReference type="Proteomes" id="UP001066276"/>
    </source>
</evidence>
<dbReference type="GO" id="GO:0046872">
    <property type="term" value="F:metal ion binding"/>
    <property type="evidence" value="ECO:0007669"/>
    <property type="project" value="UniProtKB-KW"/>
</dbReference>
<keyword evidence="3" id="KW-0645">Protease</keyword>
<evidence type="ECO:0000256" key="1">
    <source>
        <dbReference type="ARBA" id="ARBA00006398"/>
    </source>
</evidence>
<evidence type="ECO:0000256" key="4">
    <source>
        <dbReference type="ARBA" id="ARBA00022723"/>
    </source>
</evidence>
<comment type="similarity">
    <text evidence="1">Belongs to the CLCR family.</text>
</comment>
<dbReference type="SMART" id="SM00327">
    <property type="entry name" value="VWA"/>
    <property type="match status" value="1"/>
</dbReference>
<keyword evidence="4" id="KW-0479">Metal-binding</keyword>
<evidence type="ECO:0000256" key="9">
    <source>
        <dbReference type="ARBA" id="ARBA00023180"/>
    </source>
</evidence>
<dbReference type="CDD" id="cd00198">
    <property type="entry name" value="vWFA"/>
    <property type="match status" value="1"/>
</dbReference>
<keyword evidence="10" id="KW-0868">Chloride</keyword>
<feature type="domain" description="VWFA" evidence="12">
    <location>
        <begin position="305"/>
        <end position="475"/>
    </location>
</feature>